<dbReference type="GO" id="GO:0017004">
    <property type="term" value="P:cytochrome complex assembly"/>
    <property type="evidence" value="ECO:0007669"/>
    <property type="project" value="UniProtKB-KW"/>
</dbReference>
<dbReference type="PANTHER" id="PTHR30071">
    <property type="entry name" value="HEME EXPORTER PROTEIN C"/>
    <property type="match status" value="1"/>
</dbReference>
<keyword evidence="6 9" id="KW-0201">Cytochrome c-type biogenesis</keyword>
<evidence type="ECO:0000256" key="9">
    <source>
        <dbReference type="RuleBase" id="RU364092"/>
    </source>
</evidence>
<reference evidence="11 12" key="2">
    <citation type="journal article" date="2016" name="Microb. Ecol.">
        <title>Genome Characteristics of a Novel Type I Methanotroph (Sn10-6) Isolated from a Flooded Indian Rice Field.</title>
        <authorList>
            <person name="Rahalkar M.C."/>
            <person name="Pandit P.S."/>
            <person name="Dhakephalkar P.K."/>
            <person name="Pore S."/>
            <person name="Arora P."/>
            <person name="Kapse N."/>
        </authorList>
    </citation>
    <scope>NUCLEOTIDE SEQUENCE [LARGE SCALE GENOMIC DNA]</scope>
    <source>
        <strain evidence="11 12">Sn10-6</strain>
    </source>
</reference>
<feature type="transmembrane region" description="Helical" evidence="9">
    <location>
        <begin position="98"/>
        <end position="120"/>
    </location>
</feature>
<dbReference type="GO" id="GO:0005886">
    <property type="term" value="C:plasma membrane"/>
    <property type="evidence" value="ECO:0007669"/>
    <property type="project" value="UniProtKB-SubCell"/>
</dbReference>
<feature type="transmembrane region" description="Helical" evidence="9">
    <location>
        <begin position="165"/>
        <end position="184"/>
    </location>
</feature>
<keyword evidence="5 9" id="KW-0812">Transmembrane</keyword>
<comment type="similarity">
    <text evidence="3 9">Belongs to the CcmC/CycZ/HelC family.</text>
</comment>
<keyword evidence="7 9" id="KW-1133">Transmembrane helix</keyword>
<accession>A0A0F3II92</accession>
<dbReference type="RefSeq" id="WP_045779278.1">
    <property type="nucleotide sequence ID" value="NZ_LAJX01000108.1"/>
</dbReference>
<feature type="transmembrane region" description="Helical" evidence="9">
    <location>
        <begin position="140"/>
        <end position="156"/>
    </location>
</feature>
<proteinExistence type="inferred from homology"/>
<dbReference type="EMBL" id="LAJX01000108">
    <property type="protein sequence ID" value="KJV06466.1"/>
    <property type="molecule type" value="Genomic_DNA"/>
</dbReference>
<evidence type="ECO:0000256" key="2">
    <source>
        <dbReference type="ARBA" id="ARBA00004141"/>
    </source>
</evidence>
<feature type="transmembrane region" description="Helical" evidence="9">
    <location>
        <begin position="71"/>
        <end position="91"/>
    </location>
</feature>
<evidence type="ECO:0000259" key="10">
    <source>
        <dbReference type="Pfam" id="PF01578"/>
    </source>
</evidence>
<evidence type="ECO:0000256" key="5">
    <source>
        <dbReference type="ARBA" id="ARBA00022692"/>
    </source>
</evidence>
<dbReference type="PANTHER" id="PTHR30071:SF1">
    <property type="entry name" value="CYTOCHROME B_B6 PROTEIN-RELATED"/>
    <property type="match status" value="1"/>
</dbReference>
<comment type="caution">
    <text evidence="11">The sequence shown here is derived from an EMBL/GenBank/DDBJ whole genome shotgun (WGS) entry which is preliminary data.</text>
</comment>
<organism evidence="11 12">
    <name type="scientific">Methylocucumis oryzae</name>
    <dbReference type="NCBI Taxonomy" id="1632867"/>
    <lineage>
        <taxon>Bacteria</taxon>
        <taxon>Pseudomonadati</taxon>
        <taxon>Pseudomonadota</taxon>
        <taxon>Gammaproteobacteria</taxon>
        <taxon>Methylococcales</taxon>
        <taxon>Methylococcaceae</taxon>
        <taxon>Methylocucumis</taxon>
    </lineage>
</organism>
<dbReference type="NCBIfam" id="TIGR01191">
    <property type="entry name" value="ccmC"/>
    <property type="match status" value="1"/>
</dbReference>
<feature type="domain" description="Cytochrome c assembly protein" evidence="10">
    <location>
        <begin position="15"/>
        <end position="191"/>
    </location>
</feature>
<dbReference type="InterPro" id="IPR003557">
    <property type="entry name" value="Cyt_c_biogenesis_CcmC"/>
</dbReference>
<evidence type="ECO:0000256" key="8">
    <source>
        <dbReference type="ARBA" id="ARBA00023136"/>
    </source>
</evidence>
<comment type="subcellular location">
    <subcellularLocation>
        <location evidence="9">Cell inner membrane</location>
    </subcellularLocation>
    <subcellularLocation>
        <location evidence="2">Membrane</location>
        <topology evidence="2">Multi-pass membrane protein</topology>
    </subcellularLocation>
</comment>
<dbReference type="Pfam" id="PF01578">
    <property type="entry name" value="Cytochrom_C_asm"/>
    <property type="match status" value="1"/>
</dbReference>
<dbReference type="Proteomes" id="UP000033684">
    <property type="component" value="Unassembled WGS sequence"/>
</dbReference>
<feature type="transmembrane region" description="Helical" evidence="9">
    <location>
        <begin position="204"/>
        <end position="228"/>
    </location>
</feature>
<keyword evidence="9" id="KW-1003">Cell membrane</keyword>
<dbReference type="PRINTS" id="PR01386">
    <property type="entry name" value="CCMCBIOGNSIS"/>
</dbReference>
<dbReference type="GO" id="GO:0015232">
    <property type="term" value="F:heme transmembrane transporter activity"/>
    <property type="evidence" value="ECO:0007669"/>
    <property type="project" value="InterPro"/>
</dbReference>
<comment type="function">
    <text evidence="1 9">Required for the export of heme to the periplasm for the biogenesis of c-type cytochromes.</text>
</comment>
<evidence type="ECO:0000256" key="4">
    <source>
        <dbReference type="ARBA" id="ARBA00016463"/>
    </source>
</evidence>
<reference evidence="12" key="1">
    <citation type="submission" date="2015-03" db="EMBL/GenBank/DDBJ databases">
        <title>Draft genome sequence of a novel methanotroph (Sn10-6) isolated from flooded ricefield rhizosphere in India.</title>
        <authorList>
            <person name="Pandit P.S."/>
            <person name="Pore S.D."/>
            <person name="Arora P."/>
            <person name="Kapse N.G."/>
            <person name="Dhakephalkar P.K."/>
            <person name="Rahalkar M.C."/>
        </authorList>
    </citation>
    <scope>NUCLEOTIDE SEQUENCE [LARGE SCALE GENOMIC DNA]</scope>
    <source>
        <strain evidence="12">Sn10-6</strain>
    </source>
</reference>
<dbReference type="InterPro" id="IPR002541">
    <property type="entry name" value="Cyt_c_assembly"/>
</dbReference>
<protein>
    <recommendedName>
        <fullName evidence="4 9">Heme exporter protein C</fullName>
    </recommendedName>
    <alternativeName>
        <fullName evidence="9">Cytochrome c-type biogenesis protein</fullName>
    </alternativeName>
</protein>
<dbReference type="OrthoDB" id="9778550at2"/>
<evidence type="ECO:0000313" key="12">
    <source>
        <dbReference type="Proteomes" id="UP000033684"/>
    </source>
</evidence>
<gene>
    <name evidence="9" type="primary">ccmC</name>
    <name evidence="11" type="ORF">VZ94_11050</name>
</gene>
<name>A0A0F3II92_9GAMM</name>
<evidence type="ECO:0000313" key="11">
    <source>
        <dbReference type="EMBL" id="KJV06466.1"/>
    </source>
</evidence>
<evidence type="ECO:0000256" key="1">
    <source>
        <dbReference type="ARBA" id="ARBA00002442"/>
    </source>
</evidence>
<dbReference type="AlphaFoldDB" id="A0A0F3II92"/>
<dbReference type="GO" id="GO:0020037">
    <property type="term" value="F:heme binding"/>
    <property type="evidence" value="ECO:0007669"/>
    <property type="project" value="InterPro"/>
</dbReference>
<keyword evidence="9" id="KW-0997">Cell inner membrane</keyword>
<sequence length="254" mass="28622">MFLIPEPIGRFFHRLASPPHFYALTNRLMPWLVALFLILLISGLVGGLYLAPADYQQGDSYRIIYIHVPAAWMSLFIYMMMAIAGAIGLIWRIKLAEIVAISSAPVGAAFTFIALVTGSLWGKPMWGTWWVWDARLTSELILLFLYLGVIGLYGAIDDKKTASKAVAILALVGVVNIPIIHYSVEWWSTLHQGATVTKMDKPSIHVSMLIPLLLMALAFKFYYVIAMLQRAKLELLQRERTAQWVKKLITEQTL</sequence>
<dbReference type="PATRIC" id="fig|1632867.3.peg.290"/>
<evidence type="ECO:0000256" key="3">
    <source>
        <dbReference type="ARBA" id="ARBA00005840"/>
    </source>
</evidence>
<evidence type="ECO:0000256" key="7">
    <source>
        <dbReference type="ARBA" id="ARBA00022989"/>
    </source>
</evidence>
<evidence type="ECO:0000256" key="6">
    <source>
        <dbReference type="ARBA" id="ARBA00022748"/>
    </source>
</evidence>
<feature type="transmembrane region" description="Helical" evidence="9">
    <location>
        <begin position="31"/>
        <end position="51"/>
    </location>
</feature>
<keyword evidence="8 9" id="KW-0472">Membrane</keyword>
<keyword evidence="9" id="KW-0813">Transport</keyword>
<keyword evidence="12" id="KW-1185">Reference proteome</keyword>
<dbReference type="InterPro" id="IPR045062">
    <property type="entry name" value="Cyt_c_biogenesis_CcsA/CcmC"/>
</dbReference>